<comment type="similarity">
    <text evidence="6">Belongs to the major facilitator superfamily. CAR1 family.</text>
</comment>
<feature type="transmembrane region" description="Helical" evidence="8">
    <location>
        <begin position="319"/>
        <end position="341"/>
    </location>
</feature>
<keyword evidence="4 8" id="KW-1133">Transmembrane helix</keyword>
<dbReference type="GO" id="GO:0022857">
    <property type="term" value="F:transmembrane transporter activity"/>
    <property type="evidence" value="ECO:0007669"/>
    <property type="project" value="InterPro"/>
</dbReference>
<dbReference type="FunFam" id="1.20.1250.20:FF:000172">
    <property type="entry name" value="MFS multidrug resistance transporter"/>
    <property type="match status" value="1"/>
</dbReference>
<dbReference type="HOGENOM" id="CLU_008455_8_4_1"/>
<dbReference type="Pfam" id="PF07690">
    <property type="entry name" value="MFS_1"/>
    <property type="match status" value="1"/>
</dbReference>
<reference evidence="10 11" key="1">
    <citation type="journal article" date="2009" name="Nature">
        <title>Evolution of pathogenicity and sexual reproduction in eight Candida genomes.</title>
        <authorList>
            <person name="Butler G."/>
            <person name="Rasmussen M.D."/>
            <person name="Lin M.F."/>
            <person name="Santos M.A."/>
            <person name="Sakthikumar S."/>
            <person name="Munro C.A."/>
            <person name="Rheinbay E."/>
            <person name="Grabherr M."/>
            <person name="Forche A."/>
            <person name="Reedy J.L."/>
            <person name="Agrafioti I."/>
            <person name="Arnaud M.B."/>
            <person name="Bates S."/>
            <person name="Brown A.J."/>
            <person name="Brunke S."/>
            <person name="Costanzo M.C."/>
            <person name="Fitzpatrick D.A."/>
            <person name="de Groot P.W."/>
            <person name="Harris D."/>
            <person name="Hoyer L.L."/>
            <person name="Hube B."/>
            <person name="Klis F.M."/>
            <person name="Kodira C."/>
            <person name="Lennard N."/>
            <person name="Logue M.E."/>
            <person name="Martin R."/>
            <person name="Neiman A.M."/>
            <person name="Nikolaou E."/>
            <person name="Quail M.A."/>
            <person name="Quinn J."/>
            <person name="Santos M.C."/>
            <person name="Schmitzberger F.F."/>
            <person name="Sherlock G."/>
            <person name="Shah P."/>
            <person name="Silverstein K.A."/>
            <person name="Skrzypek M.S."/>
            <person name="Soll D."/>
            <person name="Staggs R."/>
            <person name="Stansfield I."/>
            <person name="Stumpf M.P."/>
            <person name="Sudbery P.E."/>
            <person name="Srikantha T."/>
            <person name="Zeng Q."/>
            <person name="Berman J."/>
            <person name="Berriman M."/>
            <person name="Heitman J."/>
            <person name="Gow N.A."/>
            <person name="Lorenz M.C."/>
            <person name="Birren B.W."/>
            <person name="Kellis M."/>
            <person name="Cuomo C.A."/>
        </authorList>
    </citation>
    <scope>NUCLEOTIDE SEQUENCE [LARGE SCALE GENOMIC DNA]</scope>
    <source>
        <strain evidence="11">ATCC 11503 / BCRC 21390 / CBS 2605 / JCM 1781 / NBRC 1676 / NRRL YB-4239</strain>
    </source>
</reference>
<dbReference type="Proteomes" id="UP000001996">
    <property type="component" value="Unassembled WGS sequence"/>
</dbReference>
<evidence type="ECO:0000256" key="1">
    <source>
        <dbReference type="ARBA" id="ARBA00004651"/>
    </source>
</evidence>
<proteinExistence type="inferred from homology"/>
<dbReference type="EMBL" id="CH981527">
    <property type="protein sequence ID" value="EDK45162.1"/>
    <property type="molecule type" value="Genomic_DNA"/>
</dbReference>
<dbReference type="VEuPathDB" id="FungiDB:LELG_03341"/>
<dbReference type="GeneID" id="5232510"/>
<dbReference type="GO" id="GO:0055088">
    <property type="term" value="P:lipid homeostasis"/>
    <property type="evidence" value="ECO:0007669"/>
    <property type="project" value="UniProtKB-ARBA"/>
</dbReference>
<dbReference type="InterPro" id="IPR011701">
    <property type="entry name" value="MFS"/>
</dbReference>
<evidence type="ECO:0000313" key="10">
    <source>
        <dbReference type="EMBL" id="EDK45162.1"/>
    </source>
</evidence>
<feature type="transmembrane region" description="Helical" evidence="8">
    <location>
        <begin position="195"/>
        <end position="218"/>
    </location>
</feature>
<dbReference type="InterPro" id="IPR020846">
    <property type="entry name" value="MFS_dom"/>
</dbReference>
<feature type="transmembrane region" description="Helical" evidence="8">
    <location>
        <begin position="107"/>
        <end position="124"/>
    </location>
</feature>
<dbReference type="KEGG" id="lel:PVL30_002839"/>
<evidence type="ECO:0000256" key="6">
    <source>
        <dbReference type="ARBA" id="ARBA00038347"/>
    </source>
</evidence>
<feature type="transmembrane region" description="Helical" evidence="8">
    <location>
        <begin position="397"/>
        <end position="423"/>
    </location>
</feature>
<dbReference type="SUPFAM" id="SSF103473">
    <property type="entry name" value="MFS general substrate transporter"/>
    <property type="match status" value="1"/>
</dbReference>
<evidence type="ECO:0000256" key="5">
    <source>
        <dbReference type="ARBA" id="ARBA00023136"/>
    </source>
</evidence>
<keyword evidence="5 8" id="KW-0472">Membrane</keyword>
<dbReference type="PANTHER" id="PTHR23502">
    <property type="entry name" value="MAJOR FACILITATOR SUPERFAMILY"/>
    <property type="match status" value="1"/>
</dbReference>
<keyword evidence="2" id="KW-0813">Transport</keyword>
<comment type="function">
    <text evidence="7">MFS antiporter that does not display functional linkage as drug transporter and performs functions that significantly affect biofilm development and virulence. No substrate for transport has been identified yet, but plays an important role in the growth in the host.</text>
</comment>
<name>A5E154_LODEL</name>
<evidence type="ECO:0000313" key="11">
    <source>
        <dbReference type="Proteomes" id="UP000001996"/>
    </source>
</evidence>
<protein>
    <recommendedName>
        <fullName evidence="9">Major facilitator superfamily (MFS) profile domain-containing protein</fullName>
    </recommendedName>
</protein>
<feature type="transmembrane region" description="Helical" evidence="8">
    <location>
        <begin position="40"/>
        <end position="61"/>
    </location>
</feature>
<dbReference type="OMA" id="NWNYRRR"/>
<dbReference type="eggNOG" id="KOG0255">
    <property type="taxonomic scope" value="Eukaryota"/>
</dbReference>
<organism evidence="10 11">
    <name type="scientific">Lodderomyces elongisporus (strain ATCC 11503 / CBS 2605 / JCM 1781 / NBRC 1676 / NRRL YB-4239)</name>
    <name type="common">Yeast</name>
    <name type="synonym">Saccharomyces elongisporus</name>
    <dbReference type="NCBI Taxonomy" id="379508"/>
    <lineage>
        <taxon>Eukaryota</taxon>
        <taxon>Fungi</taxon>
        <taxon>Dikarya</taxon>
        <taxon>Ascomycota</taxon>
        <taxon>Saccharomycotina</taxon>
        <taxon>Pichiomycetes</taxon>
        <taxon>Debaryomycetaceae</taxon>
        <taxon>Candida/Lodderomyces clade</taxon>
        <taxon>Lodderomyces</taxon>
    </lineage>
</organism>
<feature type="transmembrane region" description="Helical" evidence="8">
    <location>
        <begin position="278"/>
        <end position="299"/>
    </location>
</feature>
<feature type="transmembrane region" description="Helical" evidence="8">
    <location>
        <begin position="370"/>
        <end position="391"/>
    </location>
</feature>
<comment type="subcellular location">
    <subcellularLocation>
        <location evidence="1">Cell membrane</location>
        <topology evidence="1">Multi-pass membrane protein</topology>
    </subcellularLocation>
</comment>
<dbReference type="GO" id="GO:0001765">
    <property type="term" value="P:membrane raft assembly"/>
    <property type="evidence" value="ECO:0007669"/>
    <property type="project" value="UniProtKB-ARBA"/>
</dbReference>
<dbReference type="InParanoid" id="A5E154"/>
<accession>A5E154</accession>
<feature type="domain" description="Major facilitator superfamily (MFS) profile" evidence="9">
    <location>
        <begin position="42"/>
        <end position="487"/>
    </location>
</feature>
<dbReference type="OrthoDB" id="440553at2759"/>
<evidence type="ECO:0000259" key="9">
    <source>
        <dbReference type="PROSITE" id="PS50850"/>
    </source>
</evidence>
<keyword evidence="11" id="KW-1185">Reference proteome</keyword>
<dbReference type="AlphaFoldDB" id="A5E154"/>
<feature type="transmembrane region" description="Helical" evidence="8">
    <location>
        <begin position="435"/>
        <end position="452"/>
    </location>
</feature>
<dbReference type="GO" id="GO:0005886">
    <property type="term" value="C:plasma membrane"/>
    <property type="evidence" value="ECO:0007669"/>
    <property type="project" value="UniProtKB-SubCell"/>
</dbReference>
<evidence type="ECO:0000256" key="4">
    <source>
        <dbReference type="ARBA" id="ARBA00022989"/>
    </source>
</evidence>
<dbReference type="GO" id="GO:0045121">
    <property type="term" value="C:membrane raft"/>
    <property type="evidence" value="ECO:0007669"/>
    <property type="project" value="UniProtKB-ARBA"/>
</dbReference>
<evidence type="ECO:0000256" key="3">
    <source>
        <dbReference type="ARBA" id="ARBA00022692"/>
    </source>
</evidence>
<dbReference type="FunCoup" id="A5E154">
    <property type="interactions" value="51"/>
</dbReference>
<evidence type="ECO:0000256" key="8">
    <source>
        <dbReference type="SAM" id="Phobius"/>
    </source>
</evidence>
<dbReference type="PROSITE" id="PS50850">
    <property type="entry name" value="MFS"/>
    <property type="match status" value="1"/>
</dbReference>
<feature type="transmembrane region" description="Helical" evidence="8">
    <location>
        <begin position="76"/>
        <end position="95"/>
    </location>
</feature>
<gene>
    <name evidence="10" type="ORF">LELG_03341</name>
</gene>
<feature type="transmembrane region" description="Helical" evidence="8">
    <location>
        <begin position="166"/>
        <end position="189"/>
    </location>
</feature>
<evidence type="ECO:0000256" key="7">
    <source>
        <dbReference type="ARBA" id="ARBA00053949"/>
    </source>
</evidence>
<dbReference type="InterPro" id="IPR036259">
    <property type="entry name" value="MFS_trans_sf"/>
</dbReference>
<keyword evidence="3 8" id="KW-0812">Transmembrane</keyword>
<evidence type="ECO:0000256" key="2">
    <source>
        <dbReference type="ARBA" id="ARBA00022448"/>
    </source>
</evidence>
<feature type="transmembrane region" description="Helical" evidence="8">
    <location>
        <begin position="130"/>
        <end position="154"/>
    </location>
</feature>
<dbReference type="Gene3D" id="1.20.1250.20">
    <property type="entry name" value="MFS general substrate transporter like domains"/>
    <property type="match status" value="1"/>
</dbReference>
<dbReference type="PANTHER" id="PTHR23502:SF51">
    <property type="entry name" value="QUINIDINE RESISTANCE PROTEIN 1-RELATED"/>
    <property type="match status" value="1"/>
</dbReference>
<feature type="transmembrane region" description="Helical" evidence="8">
    <location>
        <begin position="464"/>
        <end position="483"/>
    </location>
</feature>
<sequence>MSEEAVDDQKSIKSHISNDINEKKKEDEVPYTIFEKNEKVLLILILSCIGFWSTSSSPIYFPALPTLTRDFHTSESIMNISVVCYLLLQGLATMVSSNLADTFGKRPVLLASLLIYIASCIALSQANVFWLLAVLRCIQAAGIAPVIAISSGVSGDVCTPENRGSMVGAVSGFQLLGNGISGLLGAALITGFGTWRAIFVFLAIGGGVTLLAAICFLAETSRRIVGNGTVMPRNFLNRSLLIYLPFFRKKMTNDILTIAAKKPFNVLGPLKIFIKKEIFLTLLPLGMHFAAWTVMQASLSTELESSKYNYSVMHVGLIYLPQGIACLVGSLLVGRVMNWYYKHRRNLYDKKVESLPLDQRPAFNIIETRLTLTIVPATLMIFGLVIFGWCIQFRRHIISIIISSILISFSSTLLIAICTTMLVDLYPGQGSASASCLNLMRCWLAALFTGILDNMLKSLNLGGTYTLLAGFCLISDVCLVYVLRSTKQRIKQ</sequence>